<name>A0A4W4H7S1_ELEEL</name>
<comment type="similarity">
    <text evidence="1">Belongs to the STXBP/unc-18/SEC1 family.</text>
</comment>
<evidence type="ECO:0000313" key="4">
    <source>
        <dbReference type="Ensembl" id="ENSEEEP00000044716.2"/>
    </source>
</evidence>
<reference evidence="4" key="5">
    <citation type="submission" date="2025-09" db="UniProtKB">
        <authorList>
            <consortium name="Ensembl"/>
        </authorList>
    </citation>
    <scope>IDENTIFICATION</scope>
</reference>
<evidence type="ECO:0000256" key="1">
    <source>
        <dbReference type="ARBA" id="ARBA00009884"/>
    </source>
</evidence>
<gene>
    <name evidence="4" type="primary">STXBP2</name>
</gene>
<dbReference type="Gene3D" id="3.90.830.10">
    <property type="entry name" value="Syntaxin Binding Protein 1, Chain A, domain 2"/>
    <property type="match status" value="1"/>
</dbReference>
<keyword evidence="3" id="KW-0653">Protein transport</keyword>
<dbReference type="InterPro" id="IPR043127">
    <property type="entry name" value="Sec-1-like_dom3a"/>
</dbReference>
<dbReference type="GO" id="GO:0019905">
    <property type="term" value="F:syntaxin binding"/>
    <property type="evidence" value="ECO:0007669"/>
    <property type="project" value="UniProtKB-ARBA"/>
</dbReference>
<evidence type="ECO:0000256" key="3">
    <source>
        <dbReference type="ARBA" id="ARBA00022927"/>
    </source>
</evidence>
<dbReference type="FunFam" id="3.90.830.10:FF:000001">
    <property type="entry name" value="syntaxin-binding protein 1 isoform X2"/>
    <property type="match status" value="1"/>
</dbReference>
<dbReference type="GeneTree" id="ENSGT00940000160045"/>
<keyword evidence="5" id="KW-1185">Reference proteome</keyword>
<dbReference type="InterPro" id="IPR001619">
    <property type="entry name" value="Sec1-like"/>
</dbReference>
<organism evidence="4 5">
    <name type="scientific">Electrophorus electricus</name>
    <name type="common">Electric eel</name>
    <name type="synonym">Gymnotus electricus</name>
    <dbReference type="NCBI Taxonomy" id="8005"/>
    <lineage>
        <taxon>Eukaryota</taxon>
        <taxon>Metazoa</taxon>
        <taxon>Chordata</taxon>
        <taxon>Craniata</taxon>
        <taxon>Vertebrata</taxon>
        <taxon>Euteleostomi</taxon>
        <taxon>Actinopterygii</taxon>
        <taxon>Neopterygii</taxon>
        <taxon>Teleostei</taxon>
        <taxon>Ostariophysi</taxon>
        <taxon>Gymnotiformes</taxon>
        <taxon>Gymnotoidei</taxon>
        <taxon>Gymnotidae</taxon>
        <taxon>Electrophorus</taxon>
    </lineage>
</organism>
<evidence type="ECO:0008006" key="6">
    <source>
        <dbReference type="Google" id="ProtNLM"/>
    </source>
</evidence>
<dbReference type="SUPFAM" id="SSF56815">
    <property type="entry name" value="Sec1/munc18-like (SM) proteins"/>
    <property type="match status" value="1"/>
</dbReference>
<dbReference type="Gene3D" id="1.25.40.60">
    <property type="match status" value="1"/>
</dbReference>
<dbReference type="InterPro" id="IPR027482">
    <property type="entry name" value="Sec1-like_dom2"/>
</dbReference>
<sequence>MAPSGLKAVVGEIKLSSHANQVICISTLNFQVLIVDHISMRILSSCCKMSDIMAEGVTIVEDINKRREPISSLEAIYLISPVQKSVSALISDFKDSAYTYKAAHIFFTDTCPDGLFAEIARSRVARAIKTLKEINVAFLPYESQVFSLDDPGSLHSFYSPTRIDVDERAKMMEAVAEQIATLCDTLKEYPAIRYRQGPKENFALAELVLDRLNAHKADNPSMGEGSDKARSQLLIIDRGYDPISPLLHELTFQAMVYDLLEVDHDIYTYETTGLGESKKKEVLLDEDDELWVQLRHMHIADVTRKVTELLRTFCESKRMSTDKANIKDLSQMLKKMPQYQKELSLYSTHLNLADACMKKFKASLDKLCEVEQDLAMGSDAEGEPLKDAMKSIVPVLLDANVQPYDKIRIILLYIFHKKKGIGEENLTKLIQHANVQQDSDIITNMQHLGCPIITGTLPDRKERTESTYQLSRWTPTLKDVMENIIEDKLDKKQWPFLSDPAPITTTQTTVSARFGQWHKNKATAEYRSGPRLIIFIIGGVTYSEMRSAYEVTRATDGKWEVLIGSSHILTPNSFLNDLKKLDQPLSA</sequence>
<dbReference type="AlphaFoldDB" id="A0A4W4H7S1"/>
<dbReference type="GO" id="GO:0015031">
    <property type="term" value="P:protein transport"/>
    <property type="evidence" value="ECO:0007669"/>
    <property type="project" value="UniProtKB-KW"/>
</dbReference>
<dbReference type="FunFam" id="3.40.50.2060:FF:000001">
    <property type="entry name" value="syntaxin-binding protein 1 isoform X2"/>
    <property type="match status" value="1"/>
</dbReference>
<reference evidence="4" key="3">
    <citation type="submission" date="2020-05" db="EMBL/GenBank/DDBJ databases">
        <title>Electrophorus electricus (electric eel) genome, fEleEle1, primary haplotype.</title>
        <authorList>
            <person name="Myers G."/>
            <person name="Meyer A."/>
            <person name="Fedrigo O."/>
            <person name="Formenti G."/>
            <person name="Rhie A."/>
            <person name="Tracey A."/>
            <person name="Sims Y."/>
            <person name="Jarvis E.D."/>
        </authorList>
    </citation>
    <scope>NUCLEOTIDE SEQUENCE [LARGE SCALE GENOMIC DNA]</scope>
</reference>
<dbReference type="InterPro" id="IPR036045">
    <property type="entry name" value="Sec1-like_sf"/>
</dbReference>
<accession>A0A4W4H7S1</accession>
<reference evidence="5" key="2">
    <citation type="journal article" date="2017" name="Sci. Adv.">
        <title>A tail of two voltages: Proteomic comparison of the three electric organs of the electric eel.</title>
        <authorList>
            <person name="Traeger L.L."/>
            <person name="Sabat G."/>
            <person name="Barrett-Wilt G.A."/>
            <person name="Wells G.B."/>
            <person name="Sussman M.R."/>
        </authorList>
    </citation>
    <scope>NUCLEOTIDE SEQUENCE [LARGE SCALE GENOMIC DNA]</scope>
</reference>
<protein>
    <recommendedName>
        <fullName evidence="6">Syntaxin binding protein 2</fullName>
    </recommendedName>
</protein>
<evidence type="ECO:0000256" key="2">
    <source>
        <dbReference type="ARBA" id="ARBA00022448"/>
    </source>
</evidence>
<evidence type="ECO:0000313" key="5">
    <source>
        <dbReference type="Proteomes" id="UP000314983"/>
    </source>
</evidence>
<dbReference type="PIRSF" id="PIRSF005715">
    <property type="entry name" value="VPS45_Sec1"/>
    <property type="match status" value="1"/>
</dbReference>
<dbReference type="Proteomes" id="UP000314983">
    <property type="component" value="Chromosome 4"/>
</dbReference>
<dbReference type="Gene3D" id="3.40.50.1910">
    <property type="match status" value="1"/>
</dbReference>
<dbReference type="InterPro" id="IPR043154">
    <property type="entry name" value="Sec-1-like_dom1"/>
</dbReference>
<proteinExistence type="inferred from homology"/>
<dbReference type="Pfam" id="PF00995">
    <property type="entry name" value="Sec1"/>
    <property type="match status" value="1"/>
</dbReference>
<dbReference type="Gene3D" id="3.40.50.2060">
    <property type="match status" value="1"/>
</dbReference>
<reference evidence="5" key="1">
    <citation type="journal article" date="2014" name="Science">
        <title>Nonhuman genetics. Genomic basis for the convergent evolution of electric organs.</title>
        <authorList>
            <person name="Gallant J.R."/>
            <person name="Traeger L.L."/>
            <person name="Volkening J.D."/>
            <person name="Moffett H."/>
            <person name="Chen P.H."/>
            <person name="Novina C.D."/>
            <person name="Phillips G.N.Jr."/>
            <person name="Anand R."/>
            <person name="Wells G.B."/>
            <person name="Pinch M."/>
            <person name="Guth R."/>
            <person name="Unguez G.A."/>
            <person name="Albert J.S."/>
            <person name="Zakon H.H."/>
            <person name="Samanta M.P."/>
            <person name="Sussman M.R."/>
        </authorList>
    </citation>
    <scope>NUCLEOTIDE SEQUENCE [LARGE SCALE GENOMIC DNA]</scope>
</reference>
<reference evidence="4" key="4">
    <citation type="submission" date="2025-08" db="UniProtKB">
        <authorList>
            <consortium name="Ensembl"/>
        </authorList>
    </citation>
    <scope>IDENTIFICATION</scope>
</reference>
<keyword evidence="2" id="KW-0813">Transport</keyword>
<dbReference type="Ensembl" id="ENSEEET00000045220.2">
    <property type="protein sequence ID" value="ENSEEEP00000044716.2"/>
    <property type="gene ID" value="ENSEEEG00000020869.2"/>
</dbReference>
<dbReference type="GO" id="GO:0016192">
    <property type="term" value="P:vesicle-mediated transport"/>
    <property type="evidence" value="ECO:0007669"/>
    <property type="project" value="InterPro"/>
</dbReference>
<dbReference type="PANTHER" id="PTHR11679">
    <property type="entry name" value="VESICLE PROTEIN SORTING-ASSOCIATED"/>
    <property type="match status" value="1"/>
</dbReference>